<feature type="domain" description="Crassvirus muzzle protein N-terminal region" evidence="1">
    <location>
        <begin position="779"/>
        <end position="1084"/>
    </location>
</feature>
<feature type="domain" description="Crassvirus muzzle protein N-terminal region" evidence="1">
    <location>
        <begin position="6"/>
        <end position="338"/>
    </location>
</feature>
<proteinExistence type="predicted"/>
<name>A0A2T0S8T1_9BACT</name>
<comment type="caution">
    <text evidence="2">The sequence shown here is derived from an EMBL/GenBank/DDBJ whole genome shotgun (WGS) entry which is preliminary data.</text>
</comment>
<dbReference type="EMBL" id="PVTE01000025">
    <property type="protein sequence ID" value="PRY29796.1"/>
    <property type="molecule type" value="Genomic_DNA"/>
</dbReference>
<evidence type="ECO:0000313" key="2">
    <source>
        <dbReference type="EMBL" id="PRY29796.1"/>
    </source>
</evidence>
<dbReference type="Pfam" id="PF25731">
    <property type="entry name" value="crAss_MUZ"/>
    <property type="match status" value="3"/>
</dbReference>
<keyword evidence="3" id="KW-1185">Reference proteome</keyword>
<accession>A0A2T0S8T1</accession>
<dbReference type="Proteomes" id="UP000238375">
    <property type="component" value="Unassembled WGS sequence"/>
</dbReference>
<dbReference type="OrthoDB" id="905710at2"/>
<dbReference type="RefSeq" id="WP_106140078.1">
    <property type="nucleotide sequence ID" value="NZ_PVTE01000025.1"/>
</dbReference>
<protein>
    <recommendedName>
        <fullName evidence="1">Crassvirus muzzle protein N-terminal region domain-containing protein</fullName>
    </recommendedName>
</protein>
<gene>
    <name evidence="2" type="ORF">CLV58_12558</name>
</gene>
<organism evidence="2 3">
    <name type="scientific">Spirosoma oryzae</name>
    <dbReference type="NCBI Taxonomy" id="1469603"/>
    <lineage>
        <taxon>Bacteria</taxon>
        <taxon>Pseudomonadati</taxon>
        <taxon>Bacteroidota</taxon>
        <taxon>Cytophagia</taxon>
        <taxon>Cytophagales</taxon>
        <taxon>Cytophagaceae</taxon>
        <taxon>Spirosoma</taxon>
    </lineage>
</organism>
<evidence type="ECO:0000259" key="1">
    <source>
        <dbReference type="Pfam" id="PF25731"/>
    </source>
</evidence>
<sequence length="1212" mass="133503">MAPIQRATNIFTSGMRQDLHPSVQPAGTYVHANGFTLRFAETGGMVLTAEAPPQLQAILPYGSVVRGGALLPDERILLLLNIGGSTASPGPRRGMVAVLAGDQVSILFDDQYDPNGDRLAFPDEELVRVIVEKESASITRLYLNDTVNPPRCITLGEYPGPGTTYPRSWSVHSFTNQPPVQYDLIYFLGTVAGSCQTGFYRYTYRYSRPGVVSTPFPLSTPLTLAEKSGTVDVQLGASGITTGMGLSFRVDSPDRRWPMVELLVSYSPDGTAWSNLVVGERKAIPDNGSVTLNLTRPSGTGLSVPLSELSAQTYQQIVTRAADMVAVKHKLLFGNIQLSVPGQPPVTGVTLSPAIESMSCDDVPDLIRPPLAYTIADYTSILERQYQPRSGSVVRTRSFAVDGGLRDYRSIQYGNRRVGLRRGERYPYAVVLFDLLGQPSFAWPIGTFEVPQYYDGSSGTDAPNTPLIQITTPTGPAYRLRIMGCRVDGLQLPESILFDSTGRLIVSGFAIVRGDASGLIRHQGVVLPAISGVDNPDEISMLPDWHNTFTAQPENGRFRLLGSSAQDGKAYVHQPGWVTYHSPDLLLDGLIETQPVGANLRLVGSAHGPDNGRQGTVMLAGGKDHYYVKAYTFRPDNFRPDAPGRWKVSETSPVAYGYRLSTPTDLEKFYAENANIKFRNQLAPNMGYPTGGGFKQAKGIGQLGAWLLRLRGSSLADRGVSESQPAGVGIVNYEVATPDLNPLAANYAWTGHYQPITQAVLDDLPVTQDSVGRRTWTVSNVDVWGGDTYLCRADMARVLPQYDTAYASENDYALGLFLPIESKYNLYLRYGRRYEKVATMPQLTARDGSLPEFARGINEFQPEEWFINRGVVIKESVHTFPVLPPDTRIETSWSQGIAWSKLKTDTELLDNYRRIPAQNLFLLEGEYGAINGLITLFDNLYVGQQRAVSQVSVDLREVIPTQSGQPLSVATGREVGPAEYLSRQTGWQRRQHAWSSPRSFYFVDARQHKFFRFSQAGLEPISDRDGYHNQLLSDDLNGYTGCFDSRDDTVHLLGPLGRVAYNEVLNCFVSTHENNPSAWLDIGGVPMTQPAGEYNVVVPGRLSRNLSLSFVVNPVPGQPKTFGTGILTCSRALFDSLTNISVSTDQQPPAIIEKNRMRWREGRVWLPLRAIDGGEPLRGSTMNVTINFSNVGGQPGYWLLKWETDFRIPFRA</sequence>
<reference evidence="2 3" key="1">
    <citation type="submission" date="2018-03" db="EMBL/GenBank/DDBJ databases">
        <title>Genomic Encyclopedia of Archaeal and Bacterial Type Strains, Phase II (KMG-II): from individual species to whole genera.</title>
        <authorList>
            <person name="Goeker M."/>
        </authorList>
    </citation>
    <scope>NUCLEOTIDE SEQUENCE [LARGE SCALE GENOMIC DNA]</scope>
    <source>
        <strain evidence="2 3">DSM 28354</strain>
    </source>
</reference>
<dbReference type="AlphaFoldDB" id="A0A2T0S8T1"/>
<feature type="domain" description="Crassvirus muzzle protein N-terminal region" evidence="1">
    <location>
        <begin position="391"/>
        <end position="626"/>
    </location>
</feature>
<evidence type="ECO:0000313" key="3">
    <source>
        <dbReference type="Proteomes" id="UP000238375"/>
    </source>
</evidence>
<dbReference type="InterPro" id="IPR057889">
    <property type="entry name" value="crAss_MUZ_N"/>
</dbReference>